<dbReference type="CDD" id="cd00082">
    <property type="entry name" value="HisKA"/>
    <property type="match status" value="1"/>
</dbReference>
<accession>A0A4R3KLX7</accession>
<comment type="caution">
    <text evidence="5">The sequence shown here is derived from an EMBL/GenBank/DDBJ whole genome shotgun (WGS) entry which is preliminary data.</text>
</comment>
<keyword evidence="3" id="KW-0472">Membrane</keyword>
<feature type="non-terminal residue" evidence="5">
    <location>
        <position position="192"/>
    </location>
</feature>
<dbReference type="EMBL" id="SMAE01000034">
    <property type="protein sequence ID" value="TCS84882.1"/>
    <property type="molecule type" value="Genomic_DNA"/>
</dbReference>
<dbReference type="EC" id="2.7.13.3" evidence="2"/>
<sequence length="192" mass="22447">MLLKKTTKSFLKGLIILTLILILIYMIIGSNFLHIFTNNFMFDIREVKVYGKTYIEGKLDWSSIRQTSILLIYAVYIIAFIISEVFIMRKVLEVKNAVALEIHERIQMLKNNLVPENKLEYLGIDKEIKALIEERNELIKQNQDQVIQHNQSMAFLAHDLKTPLTSIFGYVSLLLDEPNISEENRKKYLKII</sequence>
<dbReference type="InterPro" id="IPR036097">
    <property type="entry name" value="HisK_dim/P_sf"/>
</dbReference>
<name>A0A4R3KLX7_9FIRM</name>
<comment type="catalytic activity">
    <reaction evidence="1">
        <text>ATP + protein L-histidine = ADP + protein N-phospho-L-histidine.</text>
        <dbReference type="EC" id="2.7.13.3"/>
    </reaction>
</comment>
<feature type="transmembrane region" description="Helical" evidence="3">
    <location>
        <begin position="68"/>
        <end position="87"/>
    </location>
</feature>
<gene>
    <name evidence="5" type="ORF">EDD65_1341</name>
</gene>
<evidence type="ECO:0000256" key="1">
    <source>
        <dbReference type="ARBA" id="ARBA00000085"/>
    </source>
</evidence>
<keyword evidence="3" id="KW-0812">Transmembrane</keyword>
<keyword evidence="3" id="KW-1133">Transmembrane helix</keyword>
<organism evidence="5 6">
    <name type="scientific">Keratinibaculum paraultunense</name>
    <dbReference type="NCBI Taxonomy" id="1278232"/>
    <lineage>
        <taxon>Bacteria</taxon>
        <taxon>Bacillati</taxon>
        <taxon>Bacillota</taxon>
        <taxon>Tissierellia</taxon>
        <taxon>Tissierellales</taxon>
        <taxon>Tepidimicrobiaceae</taxon>
        <taxon>Keratinibaculum</taxon>
    </lineage>
</organism>
<evidence type="ECO:0000313" key="6">
    <source>
        <dbReference type="Proteomes" id="UP000294567"/>
    </source>
</evidence>
<reference evidence="5 6" key="1">
    <citation type="submission" date="2019-03" db="EMBL/GenBank/DDBJ databases">
        <title>Genomic Encyclopedia of Type Strains, Phase IV (KMG-IV): sequencing the most valuable type-strain genomes for metagenomic binning, comparative biology and taxonomic classification.</title>
        <authorList>
            <person name="Goeker M."/>
        </authorList>
    </citation>
    <scope>NUCLEOTIDE SEQUENCE [LARGE SCALE GENOMIC DNA]</scope>
    <source>
        <strain evidence="5 6">DSM 26752</strain>
    </source>
</reference>
<keyword evidence="6" id="KW-1185">Reference proteome</keyword>
<dbReference type="Pfam" id="PF00512">
    <property type="entry name" value="HisKA"/>
    <property type="match status" value="1"/>
</dbReference>
<protein>
    <recommendedName>
        <fullName evidence="2">histidine kinase</fullName>
        <ecNumber evidence="2">2.7.13.3</ecNumber>
    </recommendedName>
</protein>
<dbReference type="Proteomes" id="UP000294567">
    <property type="component" value="Unassembled WGS sequence"/>
</dbReference>
<feature type="transmembrane region" description="Helical" evidence="3">
    <location>
        <begin position="12"/>
        <end position="36"/>
    </location>
</feature>
<feature type="domain" description="Signal transduction histidine kinase dimerisation/phosphoacceptor" evidence="4">
    <location>
        <begin position="150"/>
        <end position="192"/>
    </location>
</feature>
<dbReference type="InterPro" id="IPR003661">
    <property type="entry name" value="HisK_dim/P_dom"/>
</dbReference>
<proteinExistence type="predicted"/>
<dbReference type="GO" id="GO:0000155">
    <property type="term" value="F:phosphorelay sensor kinase activity"/>
    <property type="evidence" value="ECO:0007669"/>
    <property type="project" value="InterPro"/>
</dbReference>
<evidence type="ECO:0000259" key="4">
    <source>
        <dbReference type="Pfam" id="PF00512"/>
    </source>
</evidence>
<evidence type="ECO:0000313" key="5">
    <source>
        <dbReference type="EMBL" id="TCS84882.1"/>
    </source>
</evidence>
<evidence type="ECO:0000256" key="2">
    <source>
        <dbReference type="ARBA" id="ARBA00012438"/>
    </source>
</evidence>
<dbReference type="AlphaFoldDB" id="A0A4R3KLX7"/>
<dbReference type="Gene3D" id="1.10.287.130">
    <property type="match status" value="1"/>
</dbReference>
<dbReference type="SUPFAM" id="SSF47384">
    <property type="entry name" value="Homodimeric domain of signal transducing histidine kinase"/>
    <property type="match status" value="1"/>
</dbReference>
<evidence type="ECO:0000256" key="3">
    <source>
        <dbReference type="SAM" id="Phobius"/>
    </source>
</evidence>